<dbReference type="Proteomes" id="UP000241848">
    <property type="component" value="Unassembled WGS sequence"/>
</dbReference>
<dbReference type="PROSITE" id="PS51384">
    <property type="entry name" value="FAD_FR"/>
    <property type="match status" value="1"/>
</dbReference>
<evidence type="ECO:0000313" key="15">
    <source>
        <dbReference type="Proteomes" id="UP000241848"/>
    </source>
</evidence>
<comment type="cofactor">
    <cofactor evidence="12">
        <name>[2Fe-2S] cluster</name>
        <dbReference type="ChEBI" id="CHEBI:190135"/>
    </cofactor>
    <text evidence="12">Binds 1 [2Fe-2S] cluster per subunit.</text>
</comment>
<dbReference type="InterPro" id="IPR019480">
    <property type="entry name" value="Dihydroorotate_DH_Fe-S-bd"/>
</dbReference>
<evidence type="ECO:0000256" key="6">
    <source>
        <dbReference type="ARBA" id="ARBA00022827"/>
    </source>
</evidence>
<reference evidence="14 15" key="1">
    <citation type="journal article" date="2014" name="BMC Genomics">
        <title>Comparison of environmental and isolate Sulfobacillus genomes reveals diverse carbon, sulfur, nitrogen, and hydrogen metabolisms.</title>
        <authorList>
            <person name="Justice N.B."/>
            <person name="Norman A."/>
            <person name="Brown C.T."/>
            <person name="Singh A."/>
            <person name="Thomas B.C."/>
            <person name="Banfield J.F."/>
        </authorList>
    </citation>
    <scope>NUCLEOTIDE SEQUENCE [LARGE SCALE GENOMIC DNA]</scope>
    <source>
        <strain evidence="14">AMDSBA3</strain>
    </source>
</reference>
<dbReference type="InterPro" id="IPR039261">
    <property type="entry name" value="FNR_nucleotide-bd"/>
</dbReference>
<dbReference type="Pfam" id="PF10418">
    <property type="entry name" value="DHODB_Fe-S_bind"/>
    <property type="match status" value="1"/>
</dbReference>
<dbReference type="Pfam" id="PF00175">
    <property type="entry name" value="NAD_binding_1"/>
    <property type="match status" value="1"/>
</dbReference>
<feature type="binding site" evidence="12">
    <location>
        <position position="229"/>
    </location>
    <ligand>
        <name>[2Fe-2S] cluster</name>
        <dbReference type="ChEBI" id="CHEBI:190135"/>
    </ligand>
</feature>
<sequence>MKRDYDVVVVQRRVIAPQHVELIVESPDLASAQPGQFAHVLTPGMLRRPISFSRIDRAHGQVGLIVQSVGIGTEWLCNRQAGDRLNVLGPLGRGFSPPEAGQPWALVGGGVGIPPLYAALQAWQNTVHVPQVVVILGARAAAYLIMADDFGRLGVEVRTATDDGSAGQHGTVLSAVTEWMGVHREGQMMACGPTAMLQAVYQVTANWSGRTQLALEQRMGCGIGACLACVVATRSPGTHGSQYQRVCTEGPVFDREELVFS</sequence>
<dbReference type="GO" id="GO:0006221">
    <property type="term" value="P:pyrimidine nucleotide biosynthetic process"/>
    <property type="evidence" value="ECO:0007669"/>
    <property type="project" value="InterPro"/>
</dbReference>
<dbReference type="GO" id="GO:0050660">
    <property type="term" value="F:flavin adenine dinucleotide binding"/>
    <property type="evidence" value="ECO:0007669"/>
    <property type="project" value="InterPro"/>
</dbReference>
<accession>A0A2T2WFG2</accession>
<comment type="cofactor">
    <cofactor evidence="11">
        <name>FAD</name>
        <dbReference type="ChEBI" id="CHEBI:57692"/>
    </cofactor>
    <text evidence="11">Binds 1 FAD per subunit.</text>
</comment>
<evidence type="ECO:0000259" key="13">
    <source>
        <dbReference type="PROSITE" id="PS51384"/>
    </source>
</evidence>
<feature type="binding site" evidence="11">
    <location>
        <begin position="65"/>
        <end position="67"/>
    </location>
    <ligand>
        <name>FAD</name>
        <dbReference type="ChEBI" id="CHEBI:57692"/>
    </ligand>
</feature>
<keyword evidence="6 11" id="KW-0274">FAD</keyword>
<evidence type="ECO:0000256" key="4">
    <source>
        <dbReference type="ARBA" id="ARBA00022714"/>
    </source>
</evidence>
<evidence type="ECO:0000256" key="7">
    <source>
        <dbReference type="ARBA" id="ARBA00022982"/>
    </source>
</evidence>
<feature type="binding site" evidence="12">
    <location>
        <position position="221"/>
    </location>
    <ligand>
        <name>[2Fe-2S] cluster</name>
        <dbReference type="ChEBI" id="CHEBI:190135"/>
    </ligand>
</feature>
<dbReference type="InterPro" id="IPR017927">
    <property type="entry name" value="FAD-bd_FR_type"/>
</dbReference>
<protein>
    <submittedName>
        <fullName evidence="14">Dihydroorotate dehydrogenase electron transfer subunit</fullName>
    </submittedName>
</protein>
<evidence type="ECO:0000256" key="10">
    <source>
        <dbReference type="ARBA" id="ARBA00034078"/>
    </source>
</evidence>
<dbReference type="CDD" id="cd06218">
    <property type="entry name" value="DHOD_e_trans"/>
    <property type="match status" value="1"/>
</dbReference>
<feature type="binding site" evidence="12">
    <location>
        <position position="226"/>
    </location>
    <ligand>
        <name>[2Fe-2S] cluster</name>
        <dbReference type="ChEBI" id="CHEBI:190135"/>
    </ligand>
</feature>
<evidence type="ECO:0000256" key="12">
    <source>
        <dbReference type="PIRSR" id="PIRSR006816-2"/>
    </source>
</evidence>
<dbReference type="AlphaFoldDB" id="A0A2T2WFG2"/>
<evidence type="ECO:0000256" key="1">
    <source>
        <dbReference type="ARBA" id="ARBA00006422"/>
    </source>
</evidence>
<dbReference type="InterPro" id="IPR012165">
    <property type="entry name" value="Cyt_c3_hydrogenase_gsu"/>
</dbReference>
<feature type="domain" description="FAD-binding FR-type" evidence="13">
    <location>
        <begin position="2"/>
        <end position="97"/>
    </location>
</feature>
<feature type="binding site" evidence="11">
    <location>
        <begin position="72"/>
        <end position="73"/>
    </location>
    <ligand>
        <name>FAD</name>
        <dbReference type="ChEBI" id="CHEBI:57692"/>
    </ligand>
</feature>
<dbReference type="InterPro" id="IPR037117">
    <property type="entry name" value="Dihydroorotate_DH_ele_sf"/>
</dbReference>
<dbReference type="SUPFAM" id="SSF52343">
    <property type="entry name" value="Ferredoxin reductase-like, C-terminal NADP-linked domain"/>
    <property type="match status" value="1"/>
</dbReference>
<dbReference type="PANTHER" id="PTHR43513">
    <property type="entry name" value="DIHYDROOROTATE DEHYDROGENASE B (NAD(+)), ELECTRON TRANSFER SUBUNIT"/>
    <property type="match status" value="1"/>
</dbReference>
<keyword evidence="7" id="KW-0249">Electron transport</keyword>
<keyword evidence="8 12" id="KW-0408">Iron</keyword>
<dbReference type="SUPFAM" id="SSF63380">
    <property type="entry name" value="Riboflavin synthase domain-like"/>
    <property type="match status" value="1"/>
</dbReference>
<dbReference type="InterPro" id="IPR001433">
    <property type="entry name" value="OxRdtase_FAD/NAD-bd"/>
</dbReference>
<proteinExistence type="inferred from homology"/>
<keyword evidence="5 12" id="KW-0479">Metal-binding</keyword>
<dbReference type="InterPro" id="IPR017938">
    <property type="entry name" value="Riboflavin_synthase-like_b-brl"/>
</dbReference>
<evidence type="ECO:0000313" key="14">
    <source>
        <dbReference type="EMBL" id="PSR20987.1"/>
    </source>
</evidence>
<comment type="similarity">
    <text evidence="1">Belongs to the PyrK family.</text>
</comment>
<keyword evidence="2" id="KW-0813">Transport</keyword>
<evidence type="ECO:0000256" key="5">
    <source>
        <dbReference type="ARBA" id="ARBA00022723"/>
    </source>
</evidence>
<dbReference type="PANTHER" id="PTHR43513:SF3">
    <property type="entry name" value="DIHYDROOROTATE DEHYDROGENASE B (NAD(+)), ELECTRON TRANSFER SUBUNIT-RELATED"/>
    <property type="match status" value="1"/>
</dbReference>
<keyword evidence="4 12" id="KW-0001">2Fe-2S</keyword>
<gene>
    <name evidence="14" type="ORF">C7B45_12560</name>
</gene>
<organism evidence="14 15">
    <name type="scientific">Sulfobacillus acidophilus</name>
    <dbReference type="NCBI Taxonomy" id="53633"/>
    <lineage>
        <taxon>Bacteria</taxon>
        <taxon>Bacillati</taxon>
        <taxon>Bacillota</taxon>
        <taxon>Clostridia</taxon>
        <taxon>Eubacteriales</taxon>
        <taxon>Clostridiales Family XVII. Incertae Sedis</taxon>
        <taxon>Sulfobacillus</taxon>
    </lineage>
</organism>
<keyword evidence="3 11" id="KW-0285">Flavoprotein</keyword>
<dbReference type="GO" id="GO:0046872">
    <property type="term" value="F:metal ion binding"/>
    <property type="evidence" value="ECO:0007669"/>
    <property type="project" value="UniProtKB-KW"/>
</dbReference>
<evidence type="ECO:0000256" key="11">
    <source>
        <dbReference type="PIRSR" id="PIRSR006816-1"/>
    </source>
</evidence>
<evidence type="ECO:0000256" key="8">
    <source>
        <dbReference type="ARBA" id="ARBA00023004"/>
    </source>
</evidence>
<dbReference type="GO" id="GO:0051537">
    <property type="term" value="F:2 iron, 2 sulfur cluster binding"/>
    <property type="evidence" value="ECO:0007669"/>
    <property type="project" value="UniProtKB-KW"/>
</dbReference>
<dbReference type="Gene3D" id="3.40.50.80">
    <property type="entry name" value="Nucleotide-binding domain of ferredoxin-NADP reductase (FNR) module"/>
    <property type="match status" value="1"/>
</dbReference>
<evidence type="ECO:0000256" key="3">
    <source>
        <dbReference type="ARBA" id="ARBA00022630"/>
    </source>
</evidence>
<name>A0A2T2WFG2_9FIRM</name>
<keyword evidence="9 12" id="KW-0411">Iron-sulfur</keyword>
<dbReference type="GO" id="GO:0016491">
    <property type="term" value="F:oxidoreductase activity"/>
    <property type="evidence" value="ECO:0007669"/>
    <property type="project" value="InterPro"/>
</dbReference>
<dbReference type="Gene3D" id="2.10.240.10">
    <property type="entry name" value="Dihydroorotate dehydrogenase, electron transfer subunit"/>
    <property type="match status" value="1"/>
</dbReference>
<dbReference type="EMBL" id="PXYV01000045">
    <property type="protein sequence ID" value="PSR20987.1"/>
    <property type="molecule type" value="Genomic_DNA"/>
</dbReference>
<feature type="binding site" evidence="12">
    <location>
        <position position="247"/>
    </location>
    <ligand>
        <name>[2Fe-2S] cluster</name>
        <dbReference type="ChEBI" id="CHEBI:190135"/>
    </ligand>
</feature>
<comment type="cofactor">
    <cofactor evidence="10">
        <name>[2Fe-2S] cluster</name>
        <dbReference type="ChEBI" id="CHEBI:190135"/>
    </cofactor>
</comment>
<dbReference type="Gene3D" id="2.40.30.10">
    <property type="entry name" value="Translation factors"/>
    <property type="match status" value="1"/>
</dbReference>
<comment type="caution">
    <text evidence="14">The sequence shown here is derived from an EMBL/GenBank/DDBJ whole genome shotgun (WGS) entry which is preliminary data.</text>
</comment>
<feature type="binding site" evidence="11">
    <location>
        <begin position="48"/>
        <end position="51"/>
    </location>
    <ligand>
        <name>FAD</name>
        <dbReference type="ChEBI" id="CHEBI:57692"/>
    </ligand>
</feature>
<evidence type="ECO:0000256" key="2">
    <source>
        <dbReference type="ARBA" id="ARBA00022448"/>
    </source>
</evidence>
<dbReference type="PIRSF" id="PIRSF006816">
    <property type="entry name" value="Cyc3_hyd_g"/>
    <property type="match status" value="1"/>
</dbReference>
<dbReference type="InterPro" id="IPR050353">
    <property type="entry name" value="PyrK_electron_transfer"/>
</dbReference>
<evidence type="ECO:0000256" key="9">
    <source>
        <dbReference type="ARBA" id="ARBA00023014"/>
    </source>
</evidence>